<dbReference type="PANTHER" id="PTHR43739:SF2">
    <property type="entry name" value="OLIGOXYLOGLUCAN-REDUCING END-SPECIFIC XYLOGLUCANASE-RELATED"/>
    <property type="match status" value="1"/>
</dbReference>
<dbReference type="InterPro" id="IPR015943">
    <property type="entry name" value="WD40/YVTN_repeat-like_dom_sf"/>
</dbReference>
<dbReference type="SUPFAM" id="SSF110296">
    <property type="entry name" value="Oligoxyloglucan reducing end-specific cellobiohydrolase"/>
    <property type="match status" value="2"/>
</dbReference>
<feature type="chain" id="PRO_5046142583" description="Xyloglucanase" evidence="7">
    <location>
        <begin position="31"/>
        <end position="753"/>
    </location>
</feature>
<keyword evidence="1 7" id="KW-0732">Signal</keyword>
<dbReference type="Proteomes" id="UP000620046">
    <property type="component" value="Unassembled WGS sequence"/>
</dbReference>
<keyword evidence="3" id="KW-0119">Carbohydrate metabolism</keyword>
<keyword evidence="4" id="KW-0326">Glycosidase</keyword>
<comment type="caution">
    <text evidence="8">The sequence shown here is derived from an EMBL/GenBank/DDBJ whole genome shotgun (WGS) entry which is preliminary data.</text>
</comment>
<evidence type="ECO:0000256" key="7">
    <source>
        <dbReference type="SAM" id="SignalP"/>
    </source>
</evidence>
<name>A0ABQ1G871_9GAMM</name>
<comment type="similarity">
    <text evidence="6">Belongs to the glycosyl hydrolase 74 family.</text>
</comment>
<dbReference type="PANTHER" id="PTHR43739">
    <property type="entry name" value="XYLOGLUCANASE (EUROFUNG)"/>
    <property type="match status" value="1"/>
</dbReference>
<evidence type="ECO:0000256" key="6">
    <source>
        <dbReference type="ARBA" id="ARBA00037986"/>
    </source>
</evidence>
<sequence length="753" mass="78347">MKTLLHRAITRGLVYGTFAALSLSPVAAFSQTTTQASYTWDNVRIVAGGYVDGLIAHPKQRGLFYARTDVGGAYRYNETTHRWVPLNDWVPSSDSQWMGVESIAVDPSRPNMLYMVAGLYTQSWGANGAVLVSSDYGAHFTSHPLNFRVGGNDDGRNVGERLQVDPNKGSVLFYGTFNDAGQASTNGLWTSTDSGGTWSKVSGFSALSSDGSGAGVTFIAFDKPSGRKGAATKTLFAGVSTSTAASSLYKSTDGGMSWAPVAGGPAAGMLPQRGLIGPDGNLYVTYGNAIGPNSMTAGQVWKYNIAGNTWENVTPPDKYNYPSGFSGLSVDPEKPGTVVVMTMDHWWPSDTMYRTTNGGTSWTDVGASAVRNASMSPWLVQSGETQAPFGNWGEVAIDPFDSTHAMYGTGISLWSTSDLTAADAGNATHWSVDASGIEETAVQALISPTAGAPLISGLGDVCGFVHTHLSIAPSAQVTNPTCSTGTGLDFAKSAPLTIVRVGYGSGVFGSISSDGGNTWTAFANQGGSSNGAGTVAISADGGTIVWAPSDVAPVASTDHGTTWKTLTYPSSSGTANLPTGMQVVSDGANANLFYGWNQGTGTFFSSSDKGVTWYASATSGLPVVPSWEKSQAVTVTGVQGDIWLATPNGLYRSQSSGWSWNQVDASTVTAATSVGFGKAAVGKSYPTVFLAGTVNGVTGLFRSIDAGTTWVQINDAEHQWGGVSLVVGDPRTFGTVYLGTNGARGVIYGRSRN</sequence>
<keyword evidence="9" id="KW-1185">Reference proteome</keyword>
<dbReference type="EMBL" id="BMJA01000002">
    <property type="protein sequence ID" value="GGA38659.1"/>
    <property type="molecule type" value="Genomic_DNA"/>
</dbReference>
<reference evidence="9" key="1">
    <citation type="journal article" date="2019" name="Int. J. Syst. Evol. Microbiol.">
        <title>The Global Catalogue of Microorganisms (GCM) 10K type strain sequencing project: providing services to taxonomists for standard genome sequencing and annotation.</title>
        <authorList>
            <consortium name="The Broad Institute Genomics Platform"/>
            <consortium name="The Broad Institute Genome Sequencing Center for Infectious Disease"/>
            <person name="Wu L."/>
            <person name="Ma J."/>
        </authorList>
    </citation>
    <scope>NUCLEOTIDE SEQUENCE [LARGE SCALE GENOMIC DNA]</scope>
    <source>
        <strain evidence="9">CGMCC 1.15439</strain>
    </source>
</reference>
<dbReference type="RefSeq" id="WP_188795073.1">
    <property type="nucleotide sequence ID" value="NZ_BMJA01000002.1"/>
</dbReference>
<evidence type="ECO:0008006" key="10">
    <source>
        <dbReference type="Google" id="ProtNLM"/>
    </source>
</evidence>
<feature type="signal peptide" evidence="7">
    <location>
        <begin position="1"/>
        <end position="30"/>
    </location>
</feature>
<evidence type="ECO:0000256" key="5">
    <source>
        <dbReference type="ARBA" id="ARBA00023326"/>
    </source>
</evidence>
<evidence type="ECO:0000313" key="9">
    <source>
        <dbReference type="Proteomes" id="UP000620046"/>
    </source>
</evidence>
<gene>
    <name evidence="8" type="ORF">GCM10010981_29890</name>
</gene>
<keyword evidence="5" id="KW-0624">Polysaccharide degradation</keyword>
<evidence type="ECO:0000256" key="3">
    <source>
        <dbReference type="ARBA" id="ARBA00023277"/>
    </source>
</evidence>
<organism evidence="8 9">
    <name type="scientific">Dyella nitratireducens</name>
    <dbReference type="NCBI Taxonomy" id="1849580"/>
    <lineage>
        <taxon>Bacteria</taxon>
        <taxon>Pseudomonadati</taxon>
        <taxon>Pseudomonadota</taxon>
        <taxon>Gammaproteobacteria</taxon>
        <taxon>Lysobacterales</taxon>
        <taxon>Rhodanobacteraceae</taxon>
        <taxon>Dyella</taxon>
    </lineage>
</organism>
<evidence type="ECO:0000313" key="8">
    <source>
        <dbReference type="EMBL" id="GGA38659.1"/>
    </source>
</evidence>
<dbReference type="InterPro" id="IPR052025">
    <property type="entry name" value="Xyloglucanase_GH74"/>
</dbReference>
<evidence type="ECO:0000256" key="1">
    <source>
        <dbReference type="ARBA" id="ARBA00022729"/>
    </source>
</evidence>
<evidence type="ECO:0000256" key="2">
    <source>
        <dbReference type="ARBA" id="ARBA00022801"/>
    </source>
</evidence>
<keyword evidence="2" id="KW-0378">Hydrolase</keyword>
<accession>A0ABQ1G871</accession>
<protein>
    <recommendedName>
        <fullName evidence="10">Xyloglucanase</fullName>
    </recommendedName>
</protein>
<proteinExistence type="inferred from homology"/>
<evidence type="ECO:0000256" key="4">
    <source>
        <dbReference type="ARBA" id="ARBA00023295"/>
    </source>
</evidence>
<dbReference type="Gene3D" id="2.130.10.10">
    <property type="entry name" value="YVTN repeat-like/Quinoprotein amine dehydrogenase"/>
    <property type="match status" value="2"/>
</dbReference>